<dbReference type="EMBL" id="CATOUU010000931">
    <property type="protein sequence ID" value="CAI9960426.1"/>
    <property type="molecule type" value="Genomic_DNA"/>
</dbReference>
<name>A0AA86QRZ6_9EUKA</name>
<dbReference type="EMBL" id="CAXDID020000016">
    <property type="protein sequence ID" value="CAL5983817.1"/>
    <property type="molecule type" value="Genomic_DNA"/>
</dbReference>
<dbReference type="Proteomes" id="UP001642409">
    <property type="component" value="Unassembled WGS sequence"/>
</dbReference>
<reference evidence="2 3" key="2">
    <citation type="submission" date="2024-07" db="EMBL/GenBank/DDBJ databases">
        <authorList>
            <person name="Akdeniz Z."/>
        </authorList>
    </citation>
    <scope>NUCLEOTIDE SEQUENCE [LARGE SCALE GENOMIC DNA]</scope>
</reference>
<dbReference type="AlphaFoldDB" id="A0AA86QRZ6"/>
<proteinExistence type="predicted"/>
<comment type="caution">
    <text evidence="1">The sequence shown here is derived from an EMBL/GenBank/DDBJ whole genome shotgun (WGS) entry which is preliminary data.</text>
</comment>
<protein>
    <submittedName>
        <fullName evidence="2">Hypothetical_protein</fullName>
    </submittedName>
</protein>
<gene>
    <name evidence="1" type="ORF">HINF_LOCUS48071</name>
    <name evidence="2" type="ORF">HINF_LOCUS7805</name>
</gene>
<keyword evidence="3" id="KW-1185">Reference proteome</keyword>
<accession>A0AA86QRZ6</accession>
<reference evidence="1" key="1">
    <citation type="submission" date="2023-06" db="EMBL/GenBank/DDBJ databases">
        <authorList>
            <person name="Kurt Z."/>
        </authorList>
    </citation>
    <scope>NUCLEOTIDE SEQUENCE</scope>
</reference>
<evidence type="ECO:0000313" key="1">
    <source>
        <dbReference type="EMBL" id="CAI9960426.1"/>
    </source>
</evidence>
<evidence type="ECO:0000313" key="3">
    <source>
        <dbReference type="Proteomes" id="UP001642409"/>
    </source>
</evidence>
<organism evidence="1">
    <name type="scientific">Hexamita inflata</name>
    <dbReference type="NCBI Taxonomy" id="28002"/>
    <lineage>
        <taxon>Eukaryota</taxon>
        <taxon>Metamonada</taxon>
        <taxon>Diplomonadida</taxon>
        <taxon>Hexamitidae</taxon>
        <taxon>Hexamitinae</taxon>
        <taxon>Hexamita</taxon>
    </lineage>
</organism>
<evidence type="ECO:0000313" key="2">
    <source>
        <dbReference type="EMBL" id="CAL5983817.1"/>
    </source>
</evidence>
<sequence>MIISFRYTYVRQAHLRSQGNENPTLDTRLGASSHASCVSKEATEVAVFRTRQNLYGSHISYLNNISWSLYNIKLTDYPYTLPPSLVTKVMSAWRLIGLHIDQTQNFICFNTNNIQNGTTREQDSFLLTLRYAVIL</sequence>